<accession>A0ABN9SYR9</accession>
<comment type="caution">
    <text evidence="1">The sequence shown here is derived from an EMBL/GenBank/DDBJ whole genome shotgun (WGS) entry which is preliminary data.</text>
</comment>
<name>A0ABN9SYR9_9DINO</name>
<feature type="non-terminal residue" evidence="1">
    <location>
        <position position="1"/>
    </location>
</feature>
<reference evidence="1" key="1">
    <citation type="submission" date="2023-10" db="EMBL/GenBank/DDBJ databases">
        <authorList>
            <person name="Chen Y."/>
            <person name="Shah S."/>
            <person name="Dougan E. K."/>
            <person name="Thang M."/>
            <person name="Chan C."/>
        </authorList>
    </citation>
    <scope>NUCLEOTIDE SEQUENCE [LARGE SCALE GENOMIC DNA]</scope>
</reference>
<proteinExistence type="predicted"/>
<dbReference type="Proteomes" id="UP001189429">
    <property type="component" value="Unassembled WGS sequence"/>
</dbReference>
<protein>
    <submittedName>
        <fullName evidence="1">Uncharacterized protein</fullName>
    </submittedName>
</protein>
<feature type="non-terminal residue" evidence="1">
    <location>
        <position position="145"/>
    </location>
</feature>
<organism evidence="1 2">
    <name type="scientific">Prorocentrum cordatum</name>
    <dbReference type="NCBI Taxonomy" id="2364126"/>
    <lineage>
        <taxon>Eukaryota</taxon>
        <taxon>Sar</taxon>
        <taxon>Alveolata</taxon>
        <taxon>Dinophyceae</taxon>
        <taxon>Prorocentrales</taxon>
        <taxon>Prorocentraceae</taxon>
        <taxon>Prorocentrum</taxon>
    </lineage>
</organism>
<gene>
    <name evidence="1" type="ORF">PCOR1329_LOCUS33887</name>
</gene>
<sequence>DRRAKGFGAFVFFGAEQGANRIANEMSRLRLEASLANAPVINNRPKTANQKKQLDNYLYVQIEKSIELRERVQRAKGAKQSSSNGFGILDVGATSGIMGVEAAENLRDIIHEQTGKNINMDVSQETAFIFGDGNARACTAPQGDA</sequence>
<evidence type="ECO:0000313" key="1">
    <source>
        <dbReference type="EMBL" id="CAK0837772.1"/>
    </source>
</evidence>
<keyword evidence="2" id="KW-1185">Reference proteome</keyword>
<dbReference type="EMBL" id="CAUYUJ010014175">
    <property type="protein sequence ID" value="CAK0837772.1"/>
    <property type="molecule type" value="Genomic_DNA"/>
</dbReference>
<evidence type="ECO:0000313" key="2">
    <source>
        <dbReference type="Proteomes" id="UP001189429"/>
    </source>
</evidence>